<keyword evidence="3" id="KW-1185">Reference proteome</keyword>
<protein>
    <submittedName>
        <fullName evidence="2">ImmA/IrrE family metallo-endopeptidase</fullName>
    </submittedName>
</protein>
<name>A0ABZ3F3M5_9HELI</name>
<dbReference type="EMBL" id="CP145316">
    <property type="protein sequence ID" value="XAM17758.1"/>
    <property type="molecule type" value="Genomic_DNA"/>
</dbReference>
<dbReference type="InterPro" id="IPR010359">
    <property type="entry name" value="IrrE_HExxH"/>
</dbReference>
<accession>A0ABZ3F3M5</accession>
<dbReference type="InterPro" id="IPR052345">
    <property type="entry name" value="Rad_response_metalloprotease"/>
</dbReference>
<dbReference type="RefSeq" id="WP_300446352.1">
    <property type="nucleotide sequence ID" value="NZ_CP145316.1"/>
</dbReference>
<evidence type="ECO:0000313" key="2">
    <source>
        <dbReference type="EMBL" id="XAM17758.1"/>
    </source>
</evidence>
<sequence>MINELRIMEAANQARILVYQLFPIDPILIAKAMGLEVFTAALPRNVSGQIFYKEKKIFVEQTDFITRQTFSVAHELGHFILHNDGTSHTSLRDTTATQGIDTKEIEANCFAANLLMPKDEVLRLVGLNFAVDSMASYFGVSPIAMEYRLNNLGVFAYV</sequence>
<organism evidence="2 3">
    <name type="scientific">Helicobacter mastomyrinus</name>
    <dbReference type="NCBI Taxonomy" id="287948"/>
    <lineage>
        <taxon>Bacteria</taxon>
        <taxon>Pseudomonadati</taxon>
        <taxon>Campylobacterota</taxon>
        <taxon>Epsilonproteobacteria</taxon>
        <taxon>Campylobacterales</taxon>
        <taxon>Helicobacteraceae</taxon>
        <taxon>Helicobacter</taxon>
    </lineage>
</organism>
<dbReference type="PANTHER" id="PTHR43236:SF2">
    <property type="entry name" value="BLL0069 PROTEIN"/>
    <property type="match status" value="1"/>
</dbReference>
<dbReference type="Pfam" id="PF06114">
    <property type="entry name" value="Peptidase_M78"/>
    <property type="match status" value="1"/>
</dbReference>
<gene>
    <name evidence="2" type="ORF">V3I05_08705</name>
</gene>
<evidence type="ECO:0000313" key="3">
    <source>
        <dbReference type="Proteomes" id="UP001434737"/>
    </source>
</evidence>
<dbReference type="Proteomes" id="UP001434737">
    <property type="component" value="Chromosome"/>
</dbReference>
<dbReference type="Gene3D" id="1.10.10.2910">
    <property type="match status" value="1"/>
</dbReference>
<feature type="domain" description="IrrE N-terminal-like" evidence="1">
    <location>
        <begin position="32"/>
        <end position="150"/>
    </location>
</feature>
<evidence type="ECO:0000259" key="1">
    <source>
        <dbReference type="Pfam" id="PF06114"/>
    </source>
</evidence>
<dbReference type="PANTHER" id="PTHR43236">
    <property type="entry name" value="ANTITOXIN HIGA1"/>
    <property type="match status" value="1"/>
</dbReference>
<reference evidence="2 3" key="1">
    <citation type="submission" date="2024-02" db="EMBL/GenBank/DDBJ databases">
        <title>Genome and pathogenicity analysis of Helicobacter mastomyrinus isolated from mice.</title>
        <authorList>
            <person name="Zhu L."/>
        </authorList>
    </citation>
    <scope>NUCLEOTIDE SEQUENCE [LARGE SCALE GENOMIC DNA]</scope>
    <source>
        <strain evidence="2 3">Hm-17</strain>
    </source>
</reference>
<proteinExistence type="predicted"/>